<evidence type="ECO:0008006" key="11">
    <source>
        <dbReference type="Google" id="ProtNLM"/>
    </source>
</evidence>
<dbReference type="InterPro" id="IPR013786">
    <property type="entry name" value="AcylCoA_DH/ox_N"/>
</dbReference>
<evidence type="ECO:0000259" key="7">
    <source>
        <dbReference type="Pfam" id="PF02770"/>
    </source>
</evidence>
<keyword evidence="4" id="KW-0274">FAD</keyword>
<evidence type="ECO:0000256" key="3">
    <source>
        <dbReference type="ARBA" id="ARBA00022630"/>
    </source>
</evidence>
<dbReference type="PANTHER" id="PTHR43292:SF3">
    <property type="entry name" value="ACYL-COA DEHYDROGENASE FADE29"/>
    <property type="match status" value="1"/>
</dbReference>
<comment type="cofactor">
    <cofactor evidence="1">
        <name>FAD</name>
        <dbReference type="ChEBI" id="CHEBI:57692"/>
    </cofactor>
</comment>
<dbReference type="InterPro" id="IPR037069">
    <property type="entry name" value="AcylCoA_DH/ox_N_sf"/>
</dbReference>
<evidence type="ECO:0000256" key="5">
    <source>
        <dbReference type="ARBA" id="ARBA00023002"/>
    </source>
</evidence>
<keyword evidence="3" id="KW-0285">Flavoprotein</keyword>
<dbReference type="RefSeq" id="WP_091565236.1">
    <property type="nucleotide sequence ID" value="NZ_FNHP01000001.1"/>
</dbReference>
<dbReference type="InterPro" id="IPR009075">
    <property type="entry name" value="AcylCo_DH/oxidase_C"/>
</dbReference>
<dbReference type="Pfam" id="PF00441">
    <property type="entry name" value="Acyl-CoA_dh_1"/>
    <property type="match status" value="1"/>
</dbReference>
<evidence type="ECO:0000259" key="8">
    <source>
        <dbReference type="Pfam" id="PF02771"/>
    </source>
</evidence>
<sequence length="393" mass="43178">MMIDLTPEQQALRLKVRDYFQNLMQPELRARMRGAEGGDEYRALIRQMGRDGWLALGWPKEFGGQGLSATEQLIFFEEANIAGAPLPFVTISTVGPALMEHGTDEQKQAFLPGMASGDIIFAIGYSEPGAGSDLAMLKTQATLHGDLQTGHFVVNGQKLWTSGIESADYVWLAARTNPDLARHRGISIMVLDTQAEGFSHTLIQTVGNFTSATYYDNVRVPANRLIGKLDGGWKLITDQLNHERLGLGAWSDKVFAPFTKVLAWAKARDEDGRRAVDQPWVRRALAECYTRLEAMRLINFRIAADLEAGAMDVALASATKVYGSENVVDVLHRLMDIVGSSSLVRGGSAAAYLMGELEYELRANTINTFGGGTNEIQRELIAQFGLGMPRPVR</sequence>
<evidence type="ECO:0000313" key="10">
    <source>
        <dbReference type="Proteomes" id="UP000198552"/>
    </source>
</evidence>
<name>A0A1G9NWY5_9BURK</name>
<evidence type="ECO:0000256" key="4">
    <source>
        <dbReference type="ARBA" id="ARBA00022827"/>
    </source>
</evidence>
<dbReference type="InterPro" id="IPR036250">
    <property type="entry name" value="AcylCo_DH-like_C"/>
</dbReference>
<dbReference type="OrthoDB" id="9770681at2"/>
<dbReference type="PANTHER" id="PTHR43292">
    <property type="entry name" value="ACYL-COA DEHYDROGENASE"/>
    <property type="match status" value="1"/>
</dbReference>
<dbReference type="InterPro" id="IPR046373">
    <property type="entry name" value="Acyl-CoA_Oxase/DH_mid-dom_sf"/>
</dbReference>
<evidence type="ECO:0000313" key="9">
    <source>
        <dbReference type="EMBL" id="SDL91116.1"/>
    </source>
</evidence>
<reference evidence="10" key="1">
    <citation type="submission" date="2016-10" db="EMBL/GenBank/DDBJ databases">
        <authorList>
            <person name="Varghese N."/>
            <person name="Submissions S."/>
        </authorList>
    </citation>
    <scope>NUCLEOTIDE SEQUENCE [LARGE SCALE GENOMIC DNA]</scope>
    <source>
        <strain evidence="10">EPL6</strain>
    </source>
</reference>
<evidence type="ECO:0000256" key="1">
    <source>
        <dbReference type="ARBA" id="ARBA00001974"/>
    </source>
</evidence>
<dbReference type="Pfam" id="PF02770">
    <property type="entry name" value="Acyl-CoA_dh_M"/>
    <property type="match status" value="1"/>
</dbReference>
<organism evidence="9 10">
    <name type="scientific">Oryzisolibacter propanilivorax</name>
    <dbReference type="NCBI Taxonomy" id="1527607"/>
    <lineage>
        <taxon>Bacteria</taxon>
        <taxon>Pseudomonadati</taxon>
        <taxon>Pseudomonadota</taxon>
        <taxon>Betaproteobacteria</taxon>
        <taxon>Burkholderiales</taxon>
        <taxon>Comamonadaceae</taxon>
        <taxon>Oryzisolibacter</taxon>
    </lineage>
</organism>
<dbReference type="Gene3D" id="2.40.110.10">
    <property type="entry name" value="Butyryl-CoA Dehydrogenase, subunit A, domain 2"/>
    <property type="match status" value="1"/>
</dbReference>
<dbReference type="EMBL" id="FNHP01000001">
    <property type="protein sequence ID" value="SDL91116.1"/>
    <property type="molecule type" value="Genomic_DNA"/>
</dbReference>
<proteinExistence type="inferred from homology"/>
<dbReference type="GO" id="GO:0005886">
    <property type="term" value="C:plasma membrane"/>
    <property type="evidence" value="ECO:0007669"/>
    <property type="project" value="TreeGrafter"/>
</dbReference>
<dbReference type="STRING" id="1527607.SAMN05428957_10153"/>
<dbReference type="SUPFAM" id="SSF56645">
    <property type="entry name" value="Acyl-CoA dehydrogenase NM domain-like"/>
    <property type="match status" value="1"/>
</dbReference>
<evidence type="ECO:0000259" key="6">
    <source>
        <dbReference type="Pfam" id="PF00441"/>
    </source>
</evidence>
<dbReference type="Pfam" id="PF02771">
    <property type="entry name" value="Acyl-CoA_dh_N"/>
    <property type="match status" value="1"/>
</dbReference>
<feature type="domain" description="Acyl-CoA dehydrogenase/oxidase N-terminal" evidence="8">
    <location>
        <begin position="6"/>
        <end position="118"/>
    </location>
</feature>
<keyword evidence="10" id="KW-1185">Reference proteome</keyword>
<feature type="domain" description="Acyl-CoA dehydrogenase/oxidase C-terminal" evidence="6">
    <location>
        <begin position="231"/>
        <end position="383"/>
    </location>
</feature>
<dbReference type="Proteomes" id="UP000198552">
    <property type="component" value="Unassembled WGS sequence"/>
</dbReference>
<dbReference type="InterPro" id="IPR052161">
    <property type="entry name" value="Mycobact_Acyl-CoA_DH"/>
</dbReference>
<evidence type="ECO:0000256" key="2">
    <source>
        <dbReference type="ARBA" id="ARBA00009347"/>
    </source>
</evidence>
<dbReference type="InterPro" id="IPR006091">
    <property type="entry name" value="Acyl-CoA_Oxase/DH_mid-dom"/>
</dbReference>
<dbReference type="AlphaFoldDB" id="A0A1G9NWY5"/>
<comment type="similarity">
    <text evidence="2">Belongs to the acyl-CoA dehydrogenase family.</text>
</comment>
<feature type="domain" description="Acyl-CoA oxidase/dehydrogenase middle" evidence="7">
    <location>
        <begin position="122"/>
        <end position="207"/>
    </location>
</feature>
<gene>
    <name evidence="9" type="ORF">SAMN05428957_10153</name>
</gene>
<dbReference type="GO" id="GO:0050660">
    <property type="term" value="F:flavin adenine dinucleotide binding"/>
    <property type="evidence" value="ECO:0007669"/>
    <property type="project" value="InterPro"/>
</dbReference>
<keyword evidence="5" id="KW-0560">Oxidoreductase</keyword>
<dbReference type="GO" id="GO:0016627">
    <property type="term" value="F:oxidoreductase activity, acting on the CH-CH group of donors"/>
    <property type="evidence" value="ECO:0007669"/>
    <property type="project" value="InterPro"/>
</dbReference>
<dbReference type="Gene3D" id="1.10.540.10">
    <property type="entry name" value="Acyl-CoA dehydrogenase/oxidase, N-terminal domain"/>
    <property type="match status" value="1"/>
</dbReference>
<dbReference type="Gene3D" id="1.20.140.10">
    <property type="entry name" value="Butyryl-CoA Dehydrogenase, subunit A, domain 3"/>
    <property type="match status" value="1"/>
</dbReference>
<dbReference type="InterPro" id="IPR009100">
    <property type="entry name" value="AcylCoA_DH/oxidase_NM_dom_sf"/>
</dbReference>
<dbReference type="SUPFAM" id="SSF47203">
    <property type="entry name" value="Acyl-CoA dehydrogenase C-terminal domain-like"/>
    <property type="match status" value="1"/>
</dbReference>
<accession>A0A1G9NWY5</accession>
<protein>
    <recommendedName>
        <fullName evidence="11">Acyl-CoA dehydrogenase</fullName>
    </recommendedName>
</protein>